<reference evidence="1" key="1">
    <citation type="submission" date="2018-06" db="EMBL/GenBank/DDBJ databases">
        <authorList>
            <person name="Zhirakovskaya E."/>
        </authorList>
    </citation>
    <scope>NUCLEOTIDE SEQUENCE</scope>
</reference>
<evidence type="ECO:0008006" key="2">
    <source>
        <dbReference type="Google" id="ProtNLM"/>
    </source>
</evidence>
<name>A0A3B0SBT3_9ZZZZ</name>
<dbReference type="AlphaFoldDB" id="A0A3B0SBT3"/>
<protein>
    <recommendedName>
        <fullName evidence="2">Lipoprotein</fullName>
    </recommendedName>
</protein>
<accession>A0A3B0SBT3</accession>
<evidence type="ECO:0000313" key="1">
    <source>
        <dbReference type="EMBL" id="VAW03655.1"/>
    </source>
</evidence>
<gene>
    <name evidence="1" type="ORF">MNBD_ACTINO01-2656</name>
</gene>
<proteinExistence type="predicted"/>
<dbReference type="EMBL" id="UOEI01000373">
    <property type="protein sequence ID" value="VAW03655.1"/>
    <property type="molecule type" value="Genomic_DNA"/>
</dbReference>
<dbReference type="PROSITE" id="PS51257">
    <property type="entry name" value="PROKAR_LIPOPROTEIN"/>
    <property type="match status" value="1"/>
</dbReference>
<sequence length="163" mass="17730">MNVRLGAVIVAILLVGSACTSAGSRQPAPVMTPELSAQLRARAFMRACQDVACAGAPILAPDSTPPSVREAIVEQFTDEVEYLSDSQLEERYDANGTYPDGAVWLNVNLVDTTERSDVIGVDVWISRARFDFVGRTYLFLWDGIQWVDTSPETVDVTVTTSVS</sequence>
<organism evidence="1">
    <name type="scientific">hydrothermal vent metagenome</name>
    <dbReference type="NCBI Taxonomy" id="652676"/>
    <lineage>
        <taxon>unclassified sequences</taxon>
        <taxon>metagenomes</taxon>
        <taxon>ecological metagenomes</taxon>
    </lineage>
</organism>